<gene>
    <name evidence="2" type="ORF">AJ78_00529</name>
</gene>
<comment type="caution">
    <text evidence="2">The sequence shown here is derived from an EMBL/GenBank/DDBJ whole genome shotgun (WGS) entry which is preliminary data.</text>
</comment>
<dbReference type="Proteomes" id="UP000182235">
    <property type="component" value="Unassembled WGS sequence"/>
</dbReference>
<dbReference type="EMBL" id="LGRN01000008">
    <property type="protein sequence ID" value="OJD19557.1"/>
    <property type="molecule type" value="Genomic_DNA"/>
</dbReference>
<dbReference type="OrthoDB" id="2748312at2759"/>
<sequence length="255" mass="27550">MPCNQYYQFIDFSASQLRNNHPFQLTCDEFPFANSKQGGDPGQGTSICVPAWQQNIQGGHLSGIGKKASGPDRSYVLNLVGWDCAARRPKSGFSTNCGGKSRREVETTKSRQVTGQDLWMDFEEPGENYLLLFIGDLPAGVYTYDLNLSSGSFSDVSIIDKVGDQYAAIPGFNAQNGRQTITFTLTYGASGLALMGVTRDTNISMAYNATGLTGDDAVPKNNSAAGAFLGLKDWRQSGLLIFPAAVAFGMGFMWV</sequence>
<evidence type="ECO:0000259" key="1">
    <source>
        <dbReference type="Pfam" id="PF14040"/>
    </source>
</evidence>
<evidence type="ECO:0000313" key="2">
    <source>
        <dbReference type="EMBL" id="OJD19557.1"/>
    </source>
</evidence>
<name>A0A1J9QW81_9EURO</name>
<dbReference type="Pfam" id="PF14040">
    <property type="entry name" value="DNase_NucA_NucB"/>
    <property type="match status" value="1"/>
</dbReference>
<proteinExistence type="predicted"/>
<keyword evidence="3" id="KW-1185">Reference proteome</keyword>
<dbReference type="VEuPathDB" id="FungiDB:AJ78_00529"/>
<protein>
    <recommendedName>
        <fullName evidence="1">Deoxyribonuclease NucA/NucB domain-containing protein</fullName>
    </recommendedName>
</protein>
<dbReference type="STRING" id="1447872.A0A1J9QW81"/>
<dbReference type="InterPro" id="IPR029476">
    <property type="entry name" value="DNase_NucA_NucB"/>
</dbReference>
<feature type="domain" description="Deoxyribonuclease NucA/NucB" evidence="1">
    <location>
        <begin position="18"/>
        <end position="66"/>
    </location>
</feature>
<organism evidence="2 3">
    <name type="scientific">Emergomyces pasteurianus Ep9510</name>
    <dbReference type="NCBI Taxonomy" id="1447872"/>
    <lineage>
        <taxon>Eukaryota</taxon>
        <taxon>Fungi</taxon>
        <taxon>Dikarya</taxon>
        <taxon>Ascomycota</taxon>
        <taxon>Pezizomycotina</taxon>
        <taxon>Eurotiomycetes</taxon>
        <taxon>Eurotiomycetidae</taxon>
        <taxon>Onygenales</taxon>
        <taxon>Ajellomycetaceae</taxon>
        <taxon>Emergomyces</taxon>
    </lineage>
</organism>
<evidence type="ECO:0000313" key="3">
    <source>
        <dbReference type="Proteomes" id="UP000182235"/>
    </source>
</evidence>
<reference evidence="2 3" key="1">
    <citation type="submission" date="2015-07" db="EMBL/GenBank/DDBJ databases">
        <title>Emmonsia species relationships and genome sequence.</title>
        <authorList>
            <consortium name="The Broad Institute Genomics Platform"/>
            <person name="Cuomo C.A."/>
            <person name="Munoz J.F."/>
            <person name="Imamovic A."/>
            <person name="Priest M.E."/>
            <person name="Young S."/>
            <person name="Clay O.K."/>
            <person name="McEwen J.G."/>
        </authorList>
    </citation>
    <scope>NUCLEOTIDE SEQUENCE [LARGE SCALE GENOMIC DNA]</scope>
    <source>
        <strain evidence="2 3">UAMH 9510</strain>
    </source>
</reference>
<accession>A0A1J9QW81</accession>
<dbReference type="AlphaFoldDB" id="A0A1J9QW81"/>